<keyword evidence="2" id="KW-1185">Reference proteome</keyword>
<dbReference type="RefSeq" id="WP_344698318.1">
    <property type="nucleotide sequence ID" value="NZ_BAABBM010000001.1"/>
</dbReference>
<dbReference type="Proteomes" id="UP001500827">
    <property type="component" value="Unassembled WGS sequence"/>
</dbReference>
<dbReference type="Pfam" id="PF08883">
    <property type="entry name" value="DOPA_dioxygen"/>
    <property type="match status" value="1"/>
</dbReference>
<dbReference type="SUPFAM" id="SSF143410">
    <property type="entry name" value="DOPA-like"/>
    <property type="match status" value="1"/>
</dbReference>
<accession>A0ABP7L0X6</accession>
<reference evidence="2" key="1">
    <citation type="journal article" date="2019" name="Int. J. Syst. Evol. Microbiol.">
        <title>The Global Catalogue of Microorganisms (GCM) 10K type strain sequencing project: providing services to taxonomists for standard genome sequencing and annotation.</title>
        <authorList>
            <consortium name="The Broad Institute Genomics Platform"/>
            <consortium name="The Broad Institute Genome Sequencing Center for Infectious Disease"/>
            <person name="Wu L."/>
            <person name="Ma J."/>
        </authorList>
    </citation>
    <scope>NUCLEOTIDE SEQUENCE [LARGE SCALE GENOMIC DNA]</scope>
    <source>
        <strain evidence="2">JCM 17543</strain>
    </source>
</reference>
<dbReference type="PANTHER" id="PTHR36423">
    <property type="entry name" value="AFR070WP"/>
    <property type="match status" value="1"/>
</dbReference>
<evidence type="ECO:0000313" key="1">
    <source>
        <dbReference type="EMBL" id="GAA3890585.1"/>
    </source>
</evidence>
<dbReference type="PIRSF" id="PIRSF028139">
    <property type="entry name" value="DOPA-diox_rel_Mll2280"/>
    <property type="match status" value="1"/>
</dbReference>
<organism evidence="1 2">
    <name type="scientific">Sphingomonas limnosediminicola</name>
    <dbReference type="NCBI Taxonomy" id="940133"/>
    <lineage>
        <taxon>Bacteria</taxon>
        <taxon>Pseudomonadati</taxon>
        <taxon>Pseudomonadota</taxon>
        <taxon>Alphaproteobacteria</taxon>
        <taxon>Sphingomonadales</taxon>
        <taxon>Sphingomonadaceae</taxon>
        <taxon>Sphingomonas</taxon>
    </lineage>
</organism>
<dbReference type="Gene3D" id="3.30.70.1240">
    <property type="entry name" value="DOPA-like domains"/>
    <property type="match status" value="1"/>
</dbReference>
<dbReference type="EMBL" id="BAABBM010000001">
    <property type="protein sequence ID" value="GAA3890585.1"/>
    <property type="molecule type" value="Genomic_DNA"/>
</dbReference>
<sequence>MSEPSIRDFHAHIYYDPDQVDVAKQLAAAAQASFPIAVGHFHLRPVGPHPRGSVQLTVPRDLFGDVAQFLALNRGDLTIFAHAETGDDLADHTRHVIWFGPTEKLDLSIFN</sequence>
<comment type="caution">
    <text evidence="1">The sequence shown here is derived from an EMBL/GenBank/DDBJ whole genome shotgun (WGS) entry which is preliminary data.</text>
</comment>
<name>A0ABP7L0X6_9SPHN</name>
<dbReference type="PANTHER" id="PTHR36423:SF2">
    <property type="entry name" value="AFR070WP"/>
    <property type="match status" value="1"/>
</dbReference>
<protein>
    <submittedName>
        <fullName evidence="1">DOPA 4,5-dioxygenase family protein</fullName>
    </submittedName>
</protein>
<proteinExistence type="predicted"/>
<dbReference type="InterPro" id="IPR023389">
    <property type="entry name" value="DOPA-like_sf"/>
</dbReference>
<gene>
    <name evidence="1" type="ORF">GCM10022276_07130</name>
</gene>
<evidence type="ECO:0000313" key="2">
    <source>
        <dbReference type="Proteomes" id="UP001500827"/>
    </source>
</evidence>
<dbReference type="InterPro" id="IPR014980">
    <property type="entry name" value="DOPA_dioxygen"/>
</dbReference>